<dbReference type="Gene3D" id="3.40.50.720">
    <property type="entry name" value="NAD(P)-binding Rossmann-like Domain"/>
    <property type="match status" value="1"/>
</dbReference>
<comment type="similarity">
    <text evidence="4">Belongs to the zinc-containing alcohol dehydrogenase family.</text>
</comment>
<dbReference type="Proteomes" id="UP000008457">
    <property type="component" value="Chromosome"/>
</dbReference>
<keyword evidence="7" id="KW-1185">Reference proteome</keyword>
<dbReference type="STRING" id="697281.Mahau_2299"/>
<accession>F3ZVS2</accession>
<organism evidence="6 7">
    <name type="scientific">Mahella australiensis (strain DSM 15567 / CIP 107919 / 50-1 BON)</name>
    <dbReference type="NCBI Taxonomy" id="697281"/>
    <lineage>
        <taxon>Bacteria</taxon>
        <taxon>Bacillati</taxon>
        <taxon>Bacillota</taxon>
        <taxon>Clostridia</taxon>
        <taxon>Thermoanaerobacterales</taxon>
        <taxon>Thermoanaerobacterales Family IV. Incertae Sedis</taxon>
        <taxon>Mahella</taxon>
    </lineage>
</organism>
<evidence type="ECO:0000313" key="7">
    <source>
        <dbReference type="Proteomes" id="UP000008457"/>
    </source>
</evidence>
<dbReference type="GO" id="GO:0016491">
    <property type="term" value="F:oxidoreductase activity"/>
    <property type="evidence" value="ECO:0007669"/>
    <property type="project" value="UniProtKB-KW"/>
</dbReference>
<dbReference type="AlphaFoldDB" id="F3ZVS2"/>
<dbReference type="SMART" id="SM00829">
    <property type="entry name" value="PKS_ER"/>
    <property type="match status" value="1"/>
</dbReference>
<reference evidence="6 7" key="2">
    <citation type="journal article" date="2011" name="Stand. Genomic Sci.">
        <title>Complete genome sequence of Mahella australiensis type strain (50-1 BON).</title>
        <authorList>
            <person name="Sikorski J."/>
            <person name="Teshima H."/>
            <person name="Nolan M."/>
            <person name="Lucas S."/>
            <person name="Hammon N."/>
            <person name="Deshpande S."/>
            <person name="Cheng J.F."/>
            <person name="Pitluck S."/>
            <person name="Liolios K."/>
            <person name="Pagani I."/>
            <person name="Ivanova N."/>
            <person name="Huntemann M."/>
            <person name="Mavromatis K."/>
            <person name="Ovchinikova G."/>
            <person name="Pati A."/>
            <person name="Tapia R."/>
            <person name="Han C."/>
            <person name="Goodwin L."/>
            <person name="Chen A."/>
            <person name="Palaniappan K."/>
            <person name="Land M."/>
            <person name="Hauser L."/>
            <person name="Ngatchou-Djao O.D."/>
            <person name="Rohde M."/>
            <person name="Pukall R."/>
            <person name="Spring S."/>
            <person name="Abt B."/>
            <person name="Goker M."/>
            <person name="Detter J.C."/>
            <person name="Woyke T."/>
            <person name="Bristow J."/>
            <person name="Markowitz V."/>
            <person name="Hugenholtz P."/>
            <person name="Eisen J.A."/>
            <person name="Kyrpides N.C."/>
            <person name="Klenk H.P."/>
            <person name="Lapidus A."/>
        </authorList>
    </citation>
    <scope>NUCLEOTIDE SEQUENCE [LARGE SCALE GENOMIC DNA]</scope>
    <source>
        <strain evidence="7">DSM 15567 / CIP 107919 / 50-1 BON</strain>
    </source>
</reference>
<dbReference type="InterPro" id="IPR013154">
    <property type="entry name" value="ADH-like_N"/>
</dbReference>
<keyword evidence="2 4" id="KW-0862">Zinc</keyword>
<evidence type="ECO:0000256" key="1">
    <source>
        <dbReference type="ARBA" id="ARBA00022723"/>
    </source>
</evidence>
<dbReference type="eggNOG" id="COG1063">
    <property type="taxonomic scope" value="Bacteria"/>
</dbReference>
<dbReference type="SUPFAM" id="SSF50129">
    <property type="entry name" value="GroES-like"/>
    <property type="match status" value="1"/>
</dbReference>
<dbReference type="InterPro" id="IPR002328">
    <property type="entry name" value="ADH_Zn_CS"/>
</dbReference>
<evidence type="ECO:0000256" key="3">
    <source>
        <dbReference type="ARBA" id="ARBA00023002"/>
    </source>
</evidence>
<dbReference type="Pfam" id="PF08240">
    <property type="entry name" value="ADH_N"/>
    <property type="match status" value="1"/>
</dbReference>
<dbReference type="PANTHER" id="PTHR43401:SF2">
    <property type="entry name" value="L-THREONINE 3-DEHYDROGENASE"/>
    <property type="match status" value="1"/>
</dbReference>
<name>F3ZVS2_MAHA5</name>
<sequence>MKAAVLHAKNDIRYENIDTPIILPNEVLIEVRATGICGSDIPRVLGDAAHYYPIVLGHEFSGIIADVGEQVSDVKKGDRVTAAPLLPCHECIDCQLGHFSQCKHYKFIGSSVFGSWAQYVKVPARNIIKLPDNVSFEEGAFFEPSTVALHGIFNADFRPGFDAAVLGIGTIGQLAVQWLRILGAAHITAFDVDEAKLAKSKDMGADVCINTSEEGFKDEISKIVEDRGIDYVFETAGVMFTQKLSLDIVASKGTVCFIGTPTADLILSPPIFEKILRKELKLTGSWMSYSAPFPGKEWMLTADALMRRVLKCETMIHKKFALSDVNDAFDLYRKRIPMSGKVLLVNE</sequence>
<evidence type="ECO:0000313" key="6">
    <source>
        <dbReference type="EMBL" id="AEE97466.1"/>
    </source>
</evidence>
<evidence type="ECO:0000256" key="4">
    <source>
        <dbReference type="RuleBase" id="RU361277"/>
    </source>
</evidence>
<dbReference type="Gene3D" id="3.90.180.10">
    <property type="entry name" value="Medium-chain alcohol dehydrogenases, catalytic domain"/>
    <property type="match status" value="1"/>
</dbReference>
<feature type="domain" description="Enoyl reductase (ER)" evidence="5">
    <location>
        <begin position="7"/>
        <end position="344"/>
    </location>
</feature>
<evidence type="ECO:0000259" key="5">
    <source>
        <dbReference type="SMART" id="SM00829"/>
    </source>
</evidence>
<keyword evidence="3" id="KW-0560">Oxidoreductase</keyword>
<dbReference type="Pfam" id="PF00107">
    <property type="entry name" value="ADH_zinc_N"/>
    <property type="match status" value="1"/>
</dbReference>
<keyword evidence="1 4" id="KW-0479">Metal-binding</keyword>
<gene>
    <name evidence="6" type="ordered locus">Mahau_2299</name>
</gene>
<dbReference type="KEGG" id="mas:Mahau_2299"/>
<dbReference type="InterPro" id="IPR011032">
    <property type="entry name" value="GroES-like_sf"/>
</dbReference>
<dbReference type="InterPro" id="IPR050129">
    <property type="entry name" value="Zn_alcohol_dh"/>
</dbReference>
<dbReference type="CDD" id="cd08236">
    <property type="entry name" value="sugar_DH"/>
    <property type="match status" value="1"/>
</dbReference>
<dbReference type="SUPFAM" id="SSF51735">
    <property type="entry name" value="NAD(P)-binding Rossmann-fold domains"/>
    <property type="match status" value="1"/>
</dbReference>
<dbReference type="PROSITE" id="PS00059">
    <property type="entry name" value="ADH_ZINC"/>
    <property type="match status" value="1"/>
</dbReference>
<dbReference type="OrthoDB" id="9777057at2"/>
<comment type="cofactor">
    <cofactor evidence="4">
        <name>Zn(2+)</name>
        <dbReference type="ChEBI" id="CHEBI:29105"/>
    </cofactor>
</comment>
<dbReference type="InterPro" id="IPR020843">
    <property type="entry name" value="ER"/>
</dbReference>
<dbReference type="EMBL" id="CP002360">
    <property type="protein sequence ID" value="AEE97466.1"/>
    <property type="molecule type" value="Genomic_DNA"/>
</dbReference>
<proteinExistence type="inferred from homology"/>
<dbReference type="InterPro" id="IPR013149">
    <property type="entry name" value="ADH-like_C"/>
</dbReference>
<dbReference type="PANTHER" id="PTHR43401">
    <property type="entry name" value="L-THREONINE 3-DEHYDROGENASE"/>
    <property type="match status" value="1"/>
</dbReference>
<dbReference type="RefSeq" id="WP_013781892.1">
    <property type="nucleotide sequence ID" value="NC_015520.1"/>
</dbReference>
<dbReference type="GO" id="GO:0008270">
    <property type="term" value="F:zinc ion binding"/>
    <property type="evidence" value="ECO:0007669"/>
    <property type="project" value="InterPro"/>
</dbReference>
<dbReference type="HOGENOM" id="CLU_026673_11_0_9"/>
<protein>
    <submittedName>
        <fullName evidence="6">Alcohol dehydrogenase GroES domain protein</fullName>
    </submittedName>
</protein>
<dbReference type="InterPro" id="IPR036291">
    <property type="entry name" value="NAD(P)-bd_dom_sf"/>
</dbReference>
<evidence type="ECO:0000256" key="2">
    <source>
        <dbReference type="ARBA" id="ARBA00022833"/>
    </source>
</evidence>
<reference evidence="7" key="1">
    <citation type="submission" date="2010-11" db="EMBL/GenBank/DDBJ databases">
        <title>The complete genome of Mahella australiensis DSM 15567.</title>
        <authorList>
            <consortium name="US DOE Joint Genome Institute (JGI-PGF)"/>
            <person name="Lucas S."/>
            <person name="Copeland A."/>
            <person name="Lapidus A."/>
            <person name="Bruce D."/>
            <person name="Goodwin L."/>
            <person name="Pitluck S."/>
            <person name="Kyrpides N."/>
            <person name="Mavromatis K."/>
            <person name="Pagani I."/>
            <person name="Ivanova N."/>
            <person name="Teshima H."/>
            <person name="Brettin T."/>
            <person name="Detter J.C."/>
            <person name="Han C."/>
            <person name="Tapia R."/>
            <person name="Land M."/>
            <person name="Hauser L."/>
            <person name="Markowitz V."/>
            <person name="Cheng J.-F."/>
            <person name="Hugenholtz P."/>
            <person name="Woyke T."/>
            <person name="Wu D."/>
            <person name="Spring S."/>
            <person name="Pukall R."/>
            <person name="Steenblock K."/>
            <person name="Schneider S."/>
            <person name="Klenk H.-P."/>
            <person name="Eisen J.A."/>
        </authorList>
    </citation>
    <scope>NUCLEOTIDE SEQUENCE [LARGE SCALE GENOMIC DNA]</scope>
    <source>
        <strain evidence="7">DSM 15567 / CIP 107919 / 50-1 BON</strain>
    </source>
</reference>